<evidence type="ECO:0000313" key="2">
    <source>
        <dbReference type="Proteomes" id="UP001234297"/>
    </source>
</evidence>
<protein>
    <submittedName>
        <fullName evidence="1">Uncharacterized protein</fullName>
    </submittedName>
</protein>
<dbReference type="Proteomes" id="UP001234297">
    <property type="component" value="Chromosome 2"/>
</dbReference>
<gene>
    <name evidence="1" type="ORF">MRB53_006404</name>
</gene>
<proteinExistence type="predicted"/>
<sequence length="122" mass="13066">MPKAPQLPVHEELQQEHAEAVIEVPPSIPPVNSSSILSLDPTIVQNVSRSMEVEGTISLASPSPTPIIPEFIEEAYVPEESVSVPLVHTETTGSTEDIQIVEHPTVVQEGLDANTINDLANA</sequence>
<reference evidence="1 2" key="1">
    <citation type="journal article" date="2022" name="Hortic Res">
        <title>A haplotype resolved chromosomal level avocado genome allows analysis of novel avocado genes.</title>
        <authorList>
            <person name="Nath O."/>
            <person name="Fletcher S.J."/>
            <person name="Hayward A."/>
            <person name="Shaw L.M."/>
            <person name="Masouleh A.K."/>
            <person name="Furtado A."/>
            <person name="Henry R.J."/>
            <person name="Mitter N."/>
        </authorList>
    </citation>
    <scope>NUCLEOTIDE SEQUENCE [LARGE SCALE GENOMIC DNA]</scope>
    <source>
        <strain evidence="2">cv. Hass</strain>
    </source>
</reference>
<accession>A0ACC2MGA4</accession>
<dbReference type="EMBL" id="CM056810">
    <property type="protein sequence ID" value="KAJ8644656.1"/>
    <property type="molecule type" value="Genomic_DNA"/>
</dbReference>
<keyword evidence="2" id="KW-1185">Reference proteome</keyword>
<organism evidence="1 2">
    <name type="scientific">Persea americana</name>
    <name type="common">Avocado</name>
    <dbReference type="NCBI Taxonomy" id="3435"/>
    <lineage>
        <taxon>Eukaryota</taxon>
        <taxon>Viridiplantae</taxon>
        <taxon>Streptophyta</taxon>
        <taxon>Embryophyta</taxon>
        <taxon>Tracheophyta</taxon>
        <taxon>Spermatophyta</taxon>
        <taxon>Magnoliopsida</taxon>
        <taxon>Magnoliidae</taxon>
        <taxon>Laurales</taxon>
        <taxon>Lauraceae</taxon>
        <taxon>Persea</taxon>
    </lineage>
</organism>
<comment type="caution">
    <text evidence="1">The sequence shown here is derived from an EMBL/GenBank/DDBJ whole genome shotgun (WGS) entry which is preliminary data.</text>
</comment>
<evidence type="ECO:0000313" key="1">
    <source>
        <dbReference type="EMBL" id="KAJ8644656.1"/>
    </source>
</evidence>
<name>A0ACC2MGA4_PERAE</name>